<organism evidence="2">
    <name type="scientific">Oryza brachyantha</name>
    <name type="common">malo sina</name>
    <dbReference type="NCBI Taxonomy" id="4533"/>
    <lineage>
        <taxon>Eukaryota</taxon>
        <taxon>Viridiplantae</taxon>
        <taxon>Streptophyta</taxon>
        <taxon>Embryophyta</taxon>
        <taxon>Tracheophyta</taxon>
        <taxon>Spermatophyta</taxon>
        <taxon>Magnoliopsida</taxon>
        <taxon>Liliopsida</taxon>
        <taxon>Poales</taxon>
        <taxon>Poaceae</taxon>
        <taxon>BOP clade</taxon>
        <taxon>Oryzoideae</taxon>
        <taxon>Oryzeae</taxon>
        <taxon>Oryzinae</taxon>
        <taxon>Oryza</taxon>
    </lineage>
</organism>
<dbReference type="Gramene" id="OB11G24620.1">
    <property type="protein sequence ID" value="OB11G24620.1"/>
    <property type="gene ID" value="OB11G24620"/>
</dbReference>
<feature type="signal peptide" evidence="1">
    <location>
        <begin position="1"/>
        <end position="18"/>
    </location>
</feature>
<reference evidence="2" key="2">
    <citation type="submission" date="2013-04" db="UniProtKB">
        <authorList>
            <consortium name="EnsemblPlants"/>
        </authorList>
    </citation>
    <scope>IDENTIFICATION</scope>
</reference>
<reference evidence="2" key="1">
    <citation type="journal article" date="2013" name="Nat. Commun.">
        <title>Whole-genome sequencing of Oryza brachyantha reveals mechanisms underlying Oryza genome evolution.</title>
        <authorList>
            <person name="Chen J."/>
            <person name="Huang Q."/>
            <person name="Gao D."/>
            <person name="Wang J."/>
            <person name="Lang Y."/>
            <person name="Liu T."/>
            <person name="Li B."/>
            <person name="Bai Z."/>
            <person name="Luis Goicoechea J."/>
            <person name="Liang C."/>
            <person name="Chen C."/>
            <person name="Zhang W."/>
            <person name="Sun S."/>
            <person name="Liao Y."/>
            <person name="Zhang X."/>
            <person name="Yang L."/>
            <person name="Song C."/>
            <person name="Wang M."/>
            <person name="Shi J."/>
            <person name="Liu G."/>
            <person name="Liu J."/>
            <person name="Zhou H."/>
            <person name="Zhou W."/>
            <person name="Yu Q."/>
            <person name="An N."/>
            <person name="Chen Y."/>
            <person name="Cai Q."/>
            <person name="Wang B."/>
            <person name="Liu B."/>
            <person name="Min J."/>
            <person name="Huang Y."/>
            <person name="Wu H."/>
            <person name="Li Z."/>
            <person name="Zhang Y."/>
            <person name="Yin Y."/>
            <person name="Song W."/>
            <person name="Jiang J."/>
            <person name="Jackson S.A."/>
            <person name="Wing R.A."/>
            <person name="Wang J."/>
            <person name="Chen M."/>
        </authorList>
    </citation>
    <scope>NUCLEOTIDE SEQUENCE [LARGE SCALE GENOMIC DNA]</scope>
    <source>
        <strain evidence="2">cv. IRGC 101232</strain>
    </source>
</reference>
<feature type="chain" id="PRO_5003774777" description="Secreted protein" evidence="1">
    <location>
        <begin position="19"/>
        <end position="85"/>
    </location>
</feature>
<dbReference type="HOGENOM" id="CLU_2516242_0_0_1"/>
<evidence type="ECO:0000313" key="2">
    <source>
        <dbReference type="EnsemblPlants" id="OB11G24620.1"/>
    </source>
</evidence>
<protein>
    <recommendedName>
        <fullName evidence="4">Secreted protein</fullName>
    </recommendedName>
</protein>
<evidence type="ECO:0008006" key="4">
    <source>
        <dbReference type="Google" id="ProtNLM"/>
    </source>
</evidence>
<dbReference type="AlphaFoldDB" id="J3N9H6"/>
<keyword evidence="1" id="KW-0732">Signal</keyword>
<keyword evidence="3" id="KW-1185">Reference proteome</keyword>
<dbReference type="EnsemblPlants" id="OB11G24620.1">
    <property type="protein sequence ID" value="OB11G24620.1"/>
    <property type="gene ID" value="OB11G24620"/>
</dbReference>
<proteinExistence type="predicted"/>
<evidence type="ECO:0000313" key="3">
    <source>
        <dbReference type="Proteomes" id="UP000006038"/>
    </source>
</evidence>
<accession>J3N9H6</accession>
<evidence type="ECO:0000256" key="1">
    <source>
        <dbReference type="SAM" id="SignalP"/>
    </source>
</evidence>
<sequence length="85" mass="10019">MEIILILHFFVINNICLSQRILIPFICAAGFDLVESTTEQLPWAHMSWWPYDDENSNIQDQNFNSVNYICMEIERRNSLQRKLGA</sequence>
<name>J3N9H6_ORYBR</name>
<dbReference type="Proteomes" id="UP000006038">
    <property type="component" value="Chromosome 11"/>
</dbReference>